<dbReference type="InterPro" id="IPR047055">
    <property type="entry name" value="MotA-like"/>
</dbReference>
<evidence type="ECO:0000259" key="8">
    <source>
        <dbReference type="Pfam" id="PF01618"/>
    </source>
</evidence>
<keyword evidence="2" id="KW-1003">Cell membrane</keyword>
<evidence type="ECO:0000256" key="3">
    <source>
        <dbReference type="ARBA" id="ARBA00022692"/>
    </source>
</evidence>
<dbReference type="KEGG" id="csq:CSCA_4038"/>
<comment type="subcellular location">
    <subcellularLocation>
        <location evidence="1">Cell membrane</location>
        <topology evidence="1">Multi-pass membrane protein</topology>
    </subcellularLocation>
    <subcellularLocation>
        <location evidence="6">Membrane</location>
        <topology evidence="6">Multi-pass membrane protein</topology>
    </subcellularLocation>
</comment>
<feature type="transmembrane region" description="Helical" evidence="7">
    <location>
        <begin position="28"/>
        <end position="51"/>
    </location>
</feature>
<dbReference type="EMBL" id="CP009933">
    <property type="protein sequence ID" value="AKA71163.1"/>
    <property type="molecule type" value="Genomic_DNA"/>
</dbReference>
<evidence type="ECO:0000256" key="4">
    <source>
        <dbReference type="ARBA" id="ARBA00022989"/>
    </source>
</evidence>
<evidence type="ECO:0000313" key="9">
    <source>
        <dbReference type="EMBL" id="AKA71163.1"/>
    </source>
</evidence>
<accession>A0A0E3MAX7</accession>
<dbReference type="PANTHER" id="PTHR30433:SF3">
    <property type="entry name" value="MOTILITY PROTEIN A"/>
    <property type="match status" value="1"/>
</dbReference>
<proteinExistence type="inferred from homology"/>
<dbReference type="AlphaFoldDB" id="A0A0E3MAX7"/>
<dbReference type="NCBIfam" id="NF006583">
    <property type="entry name" value="PRK09109.1"/>
    <property type="match status" value="1"/>
</dbReference>
<name>A0A0E3MAX7_CLOSL</name>
<keyword evidence="10" id="KW-1185">Reference proteome</keyword>
<keyword evidence="4 7" id="KW-1133">Transmembrane helix</keyword>
<feature type="domain" description="MotA/TolQ/ExbB proton channel" evidence="8">
    <location>
        <begin position="106"/>
        <end position="216"/>
    </location>
</feature>
<dbReference type="GO" id="GO:0005886">
    <property type="term" value="C:plasma membrane"/>
    <property type="evidence" value="ECO:0007669"/>
    <property type="project" value="UniProtKB-SubCell"/>
</dbReference>
<feature type="transmembrane region" description="Helical" evidence="7">
    <location>
        <begin position="5"/>
        <end position="22"/>
    </location>
</feature>
<dbReference type="HOGENOM" id="CLU_079895_1_0_9"/>
<feature type="transmembrane region" description="Helical" evidence="7">
    <location>
        <begin position="147"/>
        <end position="172"/>
    </location>
</feature>
<evidence type="ECO:0000313" key="10">
    <source>
        <dbReference type="Proteomes" id="UP000033115"/>
    </source>
</evidence>
<protein>
    <submittedName>
        <fullName evidence="9">MotA/TolQ/ExbB proton channel</fullName>
    </submittedName>
</protein>
<dbReference type="GO" id="GO:0006935">
    <property type="term" value="P:chemotaxis"/>
    <property type="evidence" value="ECO:0007669"/>
    <property type="project" value="InterPro"/>
</dbReference>
<sequence length="264" mass="28142">MDISVIIFIIAGFGSIVAGYLMEKGLLSALFIAAPAVIVFGGTAGAVGLTFPMEVLKRLPKIVKVAINPKKIDLAGLVAYFKDVSYKTRKNGLLSLEGEISADPNLDPFIKKGLQLVVDGVDPQAVRSILELELESTSERHKKGAAIFAQAGGYSPTLGIIGTVMGLVHILADLSDPNTLGPKIASGFLATLYGLSSANLLFLPLATRLKALDEKEFGEKSLIIEGILYIQEGINPNTIAEKLKGFLSKEELKKFEGMDGKPEV</sequence>
<dbReference type="GO" id="GO:0071978">
    <property type="term" value="P:bacterial-type flagellum-dependent swarming motility"/>
    <property type="evidence" value="ECO:0007669"/>
    <property type="project" value="InterPro"/>
</dbReference>
<evidence type="ECO:0000256" key="1">
    <source>
        <dbReference type="ARBA" id="ARBA00004651"/>
    </source>
</evidence>
<dbReference type="GO" id="GO:0015031">
    <property type="term" value="P:protein transport"/>
    <property type="evidence" value="ECO:0007669"/>
    <property type="project" value="UniProtKB-KW"/>
</dbReference>
<dbReference type="Pfam" id="PF01618">
    <property type="entry name" value="MotA_ExbB"/>
    <property type="match status" value="1"/>
</dbReference>
<organism evidence="9 10">
    <name type="scientific">Clostridium scatologenes</name>
    <dbReference type="NCBI Taxonomy" id="1548"/>
    <lineage>
        <taxon>Bacteria</taxon>
        <taxon>Bacillati</taxon>
        <taxon>Bacillota</taxon>
        <taxon>Clostridia</taxon>
        <taxon>Eubacteriales</taxon>
        <taxon>Clostridiaceae</taxon>
        <taxon>Clostridium</taxon>
    </lineage>
</organism>
<keyword evidence="6" id="KW-0813">Transport</keyword>
<dbReference type="PANTHER" id="PTHR30433">
    <property type="entry name" value="CHEMOTAXIS PROTEIN MOTA"/>
    <property type="match status" value="1"/>
</dbReference>
<keyword evidence="5 7" id="KW-0472">Membrane</keyword>
<evidence type="ECO:0000256" key="5">
    <source>
        <dbReference type="ARBA" id="ARBA00023136"/>
    </source>
</evidence>
<feature type="transmembrane region" description="Helical" evidence="7">
    <location>
        <begin position="184"/>
        <end position="206"/>
    </location>
</feature>
<dbReference type="Proteomes" id="UP000033115">
    <property type="component" value="Chromosome"/>
</dbReference>
<reference evidence="9 10" key="1">
    <citation type="journal article" date="2015" name="J. Biotechnol.">
        <title>Complete genome sequence of a malodorant-producing acetogen, Clostridium scatologenes ATCC 25775(T).</title>
        <authorList>
            <person name="Zhu Z."/>
            <person name="Guo T."/>
            <person name="Zheng H."/>
            <person name="Song T."/>
            <person name="Ouyang P."/>
            <person name="Xie J."/>
        </authorList>
    </citation>
    <scope>NUCLEOTIDE SEQUENCE [LARGE SCALE GENOMIC DNA]</scope>
    <source>
        <strain evidence="9 10">ATCC 25775</strain>
    </source>
</reference>
<dbReference type="InterPro" id="IPR002898">
    <property type="entry name" value="MotA_ExbB_proton_chnl"/>
</dbReference>
<keyword evidence="6" id="KW-0653">Protein transport</keyword>
<dbReference type="RefSeq" id="WP_029161165.1">
    <property type="nucleotide sequence ID" value="NZ_CP009933.1"/>
</dbReference>
<keyword evidence="3 7" id="KW-0812">Transmembrane</keyword>
<evidence type="ECO:0000256" key="7">
    <source>
        <dbReference type="SAM" id="Phobius"/>
    </source>
</evidence>
<dbReference type="STRING" id="1548.CSCA_4038"/>
<evidence type="ECO:0000256" key="6">
    <source>
        <dbReference type="RuleBase" id="RU004057"/>
    </source>
</evidence>
<comment type="similarity">
    <text evidence="6">Belongs to the exbB/tolQ family.</text>
</comment>
<gene>
    <name evidence="9" type="ORF">CSCA_4038</name>
</gene>
<evidence type="ECO:0000256" key="2">
    <source>
        <dbReference type="ARBA" id="ARBA00022475"/>
    </source>
</evidence>